<feature type="compositionally biased region" description="Low complexity" evidence="1">
    <location>
        <begin position="558"/>
        <end position="590"/>
    </location>
</feature>
<feature type="compositionally biased region" description="Low complexity" evidence="1">
    <location>
        <begin position="317"/>
        <end position="334"/>
    </location>
</feature>
<feature type="compositionally biased region" description="Low complexity" evidence="1">
    <location>
        <begin position="1006"/>
        <end position="1068"/>
    </location>
</feature>
<feature type="compositionally biased region" description="Polar residues" evidence="1">
    <location>
        <begin position="886"/>
        <end position="911"/>
    </location>
</feature>
<feature type="region of interest" description="Disordered" evidence="1">
    <location>
        <begin position="1000"/>
        <end position="1146"/>
    </location>
</feature>
<feature type="compositionally biased region" description="Low complexity" evidence="1">
    <location>
        <begin position="219"/>
        <end position="230"/>
    </location>
</feature>
<feature type="compositionally biased region" description="Polar residues" evidence="1">
    <location>
        <begin position="160"/>
        <end position="170"/>
    </location>
</feature>
<feature type="compositionally biased region" description="Low complexity" evidence="1">
    <location>
        <begin position="912"/>
        <end position="922"/>
    </location>
</feature>
<feature type="region of interest" description="Disordered" evidence="1">
    <location>
        <begin position="821"/>
        <end position="841"/>
    </location>
</feature>
<dbReference type="AlphaFoldDB" id="A0A3N0XS63"/>
<feature type="compositionally biased region" description="Low complexity" evidence="1">
    <location>
        <begin position="145"/>
        <end position="159"/>
    </location>
</feature>
<feature type="compositionally biased region" description="Polar residues" evidence="1">
    <location>
        <begin position="487"/>
        <end position="516"/>
    </location>
</feature>
<dbReference type="EMBL" id="RJVU01063207">
    <property type="protein sequence ID" value="ROJ26376.1"/>
    <property type="molecule type" value="Genomic_DNA"/>
</dbReference>
<feature type="compositionally biased region" description="Low complexity" evidence="1">
    <location>
        <begin position="1136"/>
        <end position="1146"/>
    </location>
</feature>
<dbReference type="OrthoDB" id="8964623at2759"/>
<evidence type="ECO:0000313" key="3">
    <source>
        <dbReference type="Proteomes" id="UP000281406"/>
    </source>
</evidence>
<reference evidence="2 3" key="1">
    <citation type="submission" date="2018-10" db="EMBL/GenBank/DDBJ databases">
        <title>Genome assembly for a Yunnan-Guizhou Plateau 3E fish, Anabarilius grahami (Regan), and its evolutionary and genetic applications.</title>
        <authorList>
            <person name="Jiang W."/>
        </authorList>
    </citation>
    <scope>NUCLEOTIDE SEQUENCE [LARGE SCALE GENOMIC DNA]</scope>
    <source>
        <strain evidence="2">AG-KIZ</strain>
        <tissue evidence="2">Muscle</tissue>
    </source>
</reference>
<evidence type="ECO:0000256" key="1">
    <source>
        <dbReference type="SAM" id="MobiDB-lite"/>
    </source>
</evidence>
<accession>A0A3N0XS63</accession>
<feature type="compositionally biased region" description="Low complexity" evidence="1">
    <location>
        <begin position="408"/>
        <end position="448"/>
    </location>
</feature>
<name>A0A3N0XS63_ANAGA</name>
<feature type="compositionally biased region" description="Polar residues" evidence="1">
    <location>
        <begin position="398"/>
        <end position="407"/>
    </location>
</feature>
<feature type="region of interest" description="Disordered" evidence="1">
    <location>
        <begin position="611"/>
        <end position="698"/>
    </location>
</feature>
<feature type="compositionally biased region" description="Polar residues" evidence="1">
    <location>
        <begin position="611"/>
        <end position="625"/>
    </location>
</feature>
<dbReference type="Proteomes" id="UP000281406">
    <property type="component" value="Unassembled WGS sequence"/>
</dbReference>
<feature type="compositionally biased region" description="Low complexity" evidence="1">
    <location>
        <begin position="739"/>
        <end position="751"/>
    </location>
</feature>
<proteinExistence type="predicted"/>
<feature type="compositionally biased region" description="Polar residues" evidence="1">
    <location>
        <begin position="671"/>
        <end position="698"/>
    </location>
</feature>
<feature type="region of interest" description="Disordered" evidence="1">
    <location>
        <begin position="317"/>
        <end position="351"/>
    </location>
</feature>
<feature type="region of interest" description="Disordered" evidence="1">
    <location>
        <begin position="267"/>
        <end position="286"/>
    </location>
</feature>
<keyword evidence="3" id="KW-1185">Reference proteome</keyword>
<organism evidence="2 3">
    <name type="scientific">Anabarilius grahami</name>
    <name type="common">Kanglang fish</name>
    <name type="synonym">Barilius grahami</name>
    <dbReference type="NCBI Taxonomy" id="495550"/>
    <lineage>
        <taxon>Eukaryota</taxon>
        <taxon>Metazoa</taxon>
        <taxon>Chordata</taxon>
        <taxon>Craniata</taxon>
        <taxon>Vertebrata</taxon>
        <taxon>Euteleostomi</taxon>
        <taxon>Actinopterygii</taxon>
        <taxon>Neopterygii</taxon>
        <taxon>Teleostei</taxon>
        <taxon>Ostariophysi</taxon>
        <taxon>Cypriniformes</taxon>
        <taxon>Xenocyprididae</taxon>
        <taxon>Xenocypridinae</taxon>
        <taxon>Xenocypridinae incertae sedis</taxon>
        <taxon>Anabarilius</taxon>
    </lineage>
</organism>
<feature type="compositionally biased region" description="Polar residues" evidence="1">
    <location>
        <begin position="523"/>
        <end position="557"/>
    </location>
</feature>
<feature type="compositionally biased region" description="Low complexity" evidence="1">
    <location>
        <begin position="863"/>
        <end position="885"/>
    </location>
</feature>
<feature type="compositionally biased region" description="Polar residues" evidence="1">
    <location>
        <begin position="201"/>
        <end position="218"/>
    </location>
</feature>
<protein>
    <submittedName>
        <fullName evidence="2">Uncharacterized protein</fullName>
    </submittedName>
</protein>
<gene>
    <name evidence="2" type="ORF">DPX16_12538</name>
</gene>
<feature type="compositionally biased region" description="Polar residues" evidence="1">
    <location>
        <begin position="825"/>
        <end position="839"/>
    </location>
</feature>
<feature type="compositionally biased region" description="Low complexity" evidence="1">
    <location>
        <begin position="626"/>
        <end position="637"/>
    </location>
</feature>
<feature type="compositionally biased region" description="Polar residues" evidence="1">
    <location>
        <begin position="644"/>
        <end position="653"/>
    </location>
</feature>
<feature type="region of interest" description="Disordered" evidence="1">
    <location>
        <begin position="201"/>
        <end position="230"/>
    </location>
</feature>
<feature type="compositionally biased region" description="Polar residues" evidence="1">
    <location>
        <begin position="335"/>
        <end position="351"/>
    </location>
</feature>
<feature type="region of interest" description="Disordered" evidence="1">
    <location>
        <begin position="388"/>
        <end position="590"/>
    </location>
</feature>
<feature type="region of interest" description="Disordered" evidence="1">
    <location>
        <begin position="863"/>
        <end position="922"/>
    </location>
</feature>
<feature type="compositionally biased region" description="Polar residues" evidence="1">
    <location>
        <begin position="126"/>
        <end position="144"/>
    </location>
</feature>
<comment type="caution">
    <text evidence="2">The sequence shown here is derived from an EMBL/GenBank/DDBJ whole genome shotgun (WGS) entry which is preliminary data.</text>
</comment>
<evidence type="ECO:0000313" key="2">
    <source>
        <dbReference type="EMBL" id="ROJ26376.1"/>
    </source>
</evidence>
<feature type="region of interest" description="Disordered" evidence="1">
    <location>
        <begin position="126"/>
        <end position="170"/>
    </location>
</feature>
<sequence length="1146" mass="116724">MSQSLSTSSQYDPGSLMYSKFGALPIGVSSQSASVQSSLGVSTSSQSRPGTQLTTSSRFFSLCREVVALLLDYLLSLLAFWVCMSPASPNKYASVPMSSHQAVYSQPTSSSGARFGASTAFSSQGMTTTYSGSAQPQGTTSQFAPGSQSSYPSVSLSSPQGAASQSATVQSSRKLFTPTFTSSSGTQEKCSTPFTLQGSTTYGGSLKPQGTTSQFAPGSQSSYPSVSLSLPQGAASQSATVQSSRKQFTSSYGTLSGSSTPFTLQGSTTYGGSLQPQGTTSQFAPASPSSYNCNCASLSSPQEVASVSATVQTSRKQFTSTFTGSSGTQEGSSTPLNMQDSTTNGGSLQPQATTIQSSVSNVPVTGILSEVGSSFTNRPLKRRLNLPQVAKGRVSSRPDLTSHAQTTPSSSVVVSLPLPLNEPHAGSLTSLQGSSGSTTTDTASVSAQGESTSFPARLGISGLSTSDQSSPSSYLSSSQETSGAESAETTLHVFSQESTSYGSSSAPGATYASQGSPVPLSEGSGQSISPQGESSHSGLFHSQGTSSHNTPESYNKLSSSGSSQSTSDQSTPSLYSSSSQGSSGSLLEASGSSFQGEVAGLSSIVDWSTQSQTSSRNHLPSSLKVSSQSTNRQSSPSLYMVGQKNCSDSQSTGPAYPLDTQGSLSLSSLSTQTRGSASTSQGSSVPELSGSSGQLIPTQVQRGNYSGMSQSLSTSSRYAPGSLIYSKFGALPIGVSSQSASVQSSPGVSKSTQSRPVTQLTTSSRFFPVQGGSSSTSRLSLKPLGILGLYAPASPTKYASAPMSSHQAVYSQPSSSSGARFGASTAYSGSAQPQGTTSWFAPGSSSSYPSVSLSLPQGAASQSAAVQSSRKQFTSSSGTLSGSSTPFTRQGSTTYSGSLQPQGTSSQFAPGSQSSYPSVSLSLPQGAASQSAAVQSSRKQFTSSFGTLSGSSSPFTLQGSTTYGGSLQPQGTTSQFASASPSSYNCHCVSLPLPQGVASQPGQAFRSYSVSQSQKSQRRQPSQGIQTSGAAASQGSAPSQSSPIRSRFSSLSSAGGSSSGYSGQFVSAQGSSTSYGGFSHHSQSPTSKYTHAYAKLGSSPLTVSSQSTSDQRSNGLYISDSRRTQGLHAVAERPSRLSSSFSLPKQ</sequence>
<feature type="compositionally biased region" description="Low complexity" evidence="1">
    <location>
        <begin position="1098"/>
        <end position="1109"/>
    </location>
</feature>
<feature type="compositionally biased region" description="Polar residues" evidence="1">
    <location>
        <begin position="1069"/>
        <end position="1089"/>
    </location>
</feature>
<feature type="region of interest" description="Disordered" evidence="1">
    <location>
        <begin position="739"/>
        <end position="759"/>
    </location>
</feature>
<feature type="compositionally biased region" description="Low complexity" evidence="1">
    <location>
        <begin position="461"/>
        <end position="483"/>
    </location>
</feature>